<reference evidence="2" key="4">
    <citation type="submission" date="2025-05" db="UniProtKB">
        <authorList>
            <consortium name="EnsemblFungi"/>
        </authorList>
    </citation>
    <scope>IDENTIFICATION</scope>
    <source>
        <strain evidence="2">isolate 1-1 / race 1 (BBBD)</strain>
    </source>
</reference>
<name>A0A180GZQ2_PUCT1</name>
<reference evidence="1" key="2">
    <citation type="submission" date="2016-05" db="EMBL/GenBank/DDBJ databases">
        <title>Comparative analysis highlights variable genome content of wheat rusts and divergence of the mating loci.</title>
        <authorList>
            <person name="Cuomo C.A."/>
            <person name="Bakkeren G."/>
            <person name="Szabo L."/>
            <person name="Khalil H."/>
            <person name="Joly D."/>
            <person name="Goldberg J."/>
            <person name="Young S."/>
            <person name="Zeng Q."/>
            <person name="Fellers J."/>
        </authorList>
    </citation>
    <scope>NUCLEOTIDE SEQUENCE [LARGE SCALE GENOMIC DNA]</scope>
    <source>
        <strain evidence="1">1-1 BBBD Race 1</strain>
    </source>
</reference>
<sequence length="146" mass="16281">MHTYQLFFTVFHPLFKEKYFKLAKLEPNWIAEAIRLAGEMWISFYKPQPPSIPLTSPTLSSKASHLPKTSMLAVLEKAAQGGNELTNTFDIWLSRGLILDGSKPVNPLKWRRKQNCACKMHGGLVAMALDVLSCPGKSNGENSAFS</sequence>
<reference evidence="2 3" key="3">
    <citation type="journal article" date="2017" name="G3 (Bethesda)">
        <title>Comparative analysis highlights variable genome content of wheat rusts and divergence of the mating loci.</title>
        <authorList>
            <person name="Cuomo C.A."/>
            <person name="Bakkeren G."/>
            <person name="Khalil H.B."/>
            <person name="Panwar V."/>
            <person name="Joly D."/>
            <person name="Linning R."/>
            <person name="Sakthikumar S."/>
            <person name="Song X."/>
            <person name="Adiconis X."/>
            <person name="Fan L."/>
            <person name="Goldberg J.M."/>
            <person name="Levin J.Z."/>
            <person name="Young S."/>
            <person name="Zeng Q."/>
            <person name="Anikster Y."/>
            <person name="Bruce M."/>
            <person name="Wang M."/>
            <person name="Yin C."/>
            <person name="McCallum B."/>
            <person name="Szabo L.J."/>
            <person name="Hulbert S."/>
            <person name="Chen X."/>
            <person name="Fellers J.P."/>
        </authorList>
    </citation>
    <scope>NUCLEOTIDE SEQUENCE</scope>
    <source>
        <strain evidence="2">isolate 1-1 / race 1 (BBBD)</strain>
        <strain evidence="3">Isolate 1-1 / race 1 (BBBD)</strain>
    </source>
</reference>
<evidence type="ECO:0000313" key="3">
    <source>
        <dbReference type="Proteomes" id="UP000005240"/>
    </source>
</evidence>
<evidence type="ECO:0000313" key="2">
    <source>
        <dbReference type="EnsemblFungi" id="PTTG_07497-t43_1-p1"/>
    </source>
</evidence>
<accession>A0A180GZQ2</accession>
<dbReference type="OrthoDB" id="1715602at2759"/>
<keyword evidence="3" id="KW-1185">Reference proteome</keyword>
<dbReference type="Proteomes" id="UP000005240">
    <property type="component" value="Unassembled WGS sequence"/>
</dbReference>
<dbReference type="AlphaFoldDB" id="A0A180GZQ2"/>
<protein>
    <submittedName>
        <fullName evidence="1 2">Uncharacterized protein</fullName>
    </submittedName>
</protein>
<reference evidence="1" key="1">
    <citation type="submission" date="2009-11" db="EMBL/GenBank/DDBJ databases">
        <authorList>
            <consortium name="The Broad Institute Genome Sequencing Platform"/>
            <person name="Ward D."/>
            <person name="Feldgarden M."/>
            <person name="Earl A."/>
            <person name="Young S.K."/>
            <person name="Zeng Q."/>
            <person name="Koehrsen M."/>
            <person name="Alvarado L."/>
            <person name="Berlin A."/>
            <person name="Bochicchio J."/>
            <person name="Borenstein D."/>
            <person name="Chapman S.B."/>
            <person name="Chen Z."/>
            <person name="Engels R."/>
            <person name="Freedman E."/>
            <person name="Gellesch M."/>
            <person name="Goldberg J."/>
            <person name="Griggs A."/>
            <person name="Gujja S."/>
            <person name="Heilman E."/>
            <person name="Heiman D."/>
            <person name="Hepburn T."/>
            <person name="Howarth C."/>
            <person name="Jen D."/>
            <person name="Larson L."/>
            <person name="Lewis B."/>
            <person name="Mehta T."/>
            <person name="Park D."/>
            <person name="Pearson M."/>
            <person name="Roberts A."/>
            <person name="Saif S."/>
            <person name="Shea T."/>
            <person name="Shenoy N."/>
            <person name="Sisk P."/>
            <person name="Stolte C."/>
            <person name="Sykes S."/>
            <person name="Thomson T."/>
            <person name="Walk T."/>
            <person name="White J."/>
            <person name="Yandava C."/>
            <person name="Izard J."/>
            <person name="Baranova O.V."/>
            <person name="Blanton J.M."/>
            <person name="Tanner A.C."/>
            <person name="Dewhirst F.E."/>
            <person name="Haas B."/>
            <person name="Nusbaum C."/>
            <person name="Birren B."/>
        </authorList>
    </citation>
    <scope>NUCLEOTIDE SEQUENCE [LARGE SCALE GENOMIC DNA]</scope>
    <source>
        <strain evidence="1">1-1 BBBD Race 1</strain>
    </source>
</reference>
<dbReference type="EnsemblFungi" id="PTTG_07497-t43_1">
    <property type="protein sequence ID" value="PTTG_07497-t43_1-p1"/>
    <property type="gene ID" value="PTTG_07497"/>
</dbReference>
<gene>
    <name evidence="1" type="ORF">PTTG_07497</name>
</gene>
<proteinExistence type="predicted"/>
<dbReference type="EMBL" id="ADAS02000012">
    <property type="protein sequence ID" value="OAV97493.1"/>
    <property type="molecule type" value="Genomic_DNA"/>
</dbReference>
<organism evidence="1">
    <name type="scientific">Puccinia triticina (isolate 1-1 / race 1 (BBBD))</name>
    <name type="common">Brown leaf rust fungus</name>
    <dbReference type="NCBI Taxonomy" id="630390"/>
    <lineage>
        <taxon>Eukaryota</taxon>
        <taxon>Fungi</taxon>
        <taxon>Dikarya</taxon>
        <taxon>Basidiomycota</taxon>
        <taxon>Pucciniomycotina</taxon>
        <taxon>Pucciniomycetes</taxon>
        <taxon>Pucciniales</taxon>
        <taxon>Pucciniaceae</taxon>
        <taxon>Puccinia</taxon>
    </lineage>
</organism>
<evidence type="ECO:0000313" key="1">
    <source>
        <dbReference type="EMBL" id="OAV97493.1"/>
    </source>
</evidence>